<feature type="compositionally biased region" description="Basic and acidic residues" evidence="1">
    <location>
        <begin position="22"/>
        <end position="38"/>
    </location>
</feature>
<evidence type="ECO:0000313" key="4">
    <source>
        <dbReference type="EMBL" id="PHT29544.1"/>
    </source>
</evidence>
<reference evidence="4 5" key="1">
    <citation type="journal article" date="2017" name="Genome Biol.">
        <title>New reference genome sequences of hot pepper reveal the massive evolution of plant disease-resistance genes by retroduplication.</title>
        <authorList>
            <person name="Kim S."/>
            <person name="Park J."/>
            <person name="Yeom S.I."/>
            <person name="Kim Y.M."/>
            <person name="Seo E."/>
            <person name="Kim K.T."/>
            <person name="Kim M.S."/>
            <person name="Lee J.M."/>
            <person name="Cheong K."/>
            <person name="Shin H.S."/>
            <person name="Kim S.B."/>
            <person name="Han K."/>
            <person name="Lee J."/>
            <person name="Park M."/>
            <person name="Lee H.A."/>
            <person name="Lee H.Y."/>
            <person name="Lee Y."/>
            <person name="Oh S."/>
            <person name="Lee J.H."/>
            <person name="Choi E."/>
            <person name="Choi E."/>
            <person name="Lee S.E."/>
            <person name="Jeon J."/>
            <person name="Kim H."/>
            <person name="Choi G."/>
            <person name="Song H."/>
            <person name="Lee J."/>
            <person name="Lee S.C."/>
            <person name="Kwon J.K."/>
            <person name="Lee H.Y."/>
            <person name="Koo N."/>
            <person name="Hong Y."/>
            <person name="Kim R.W."/>
            <person name="Kang W.H."/>
            <person name="Huh J.H."/>
            <person name="Kang B.C."/>
            <person name="Yang T.J."/>
            <person name="Lee Y.H."/>
            <person name="Bennetzen J.L."/>
            <person name="Choi D."/>
        </authorList>
    </citation>
    <scope>NUCLEOTIDE SEQUENCE [LARGE SCALE GENOMIC DNA]</scope>
    <source>
        <strain evidence="5">cv. PBC81</strain>
    </source>
</reference>
<proteinExistence type="predicted"/>
<evidence type="ECO:0000256" key="1">
    <source>
        <dbReference type="SAM" id="MobiDB-lite"/>
    </source>
</evidence>
<keyword evidence="5" id="KW-1185">Reference proteome</keyword>
<evidence type="ECO:0000259" key="2">
    <source>
        <dbReference type="Pfam" id="PF14309"/>
    </source>
</evidence>
<feature type="region of interest" description="Disordered" evidence="1">
    <location>
        <begin position="1"/>
        <end position="73"/>
    </location>
</feature>
<dbReference type="Pfam" id="PF14309">
    <property type="entry name" value="DUF4378"/>
    <property type="match status" value="1"/>
</dbReference>
<feature type="compositionally biased region" description="Basic and acidic residues" evidence="1">
    <location>
        <begin position="47"/>
        <end position="61"/>
    </location>
</feature>
<gene>
    <name evidence="4" type="ORF">CQW23_30871</name>
</gene>
<comment type="caution">
    <text evidence="4">The sequence shown here is derived from an EMBL/GenBank/DDBJ whole genome shotgun (WGS) entry which is preliminary data.</text>
</comment>
<feature type="compositionally biased region" description="Polar residues" evidence="1">
    <location>
        <begin position="1"/>
        <end position="18"/>
    </location>
</feature>
<dbReference type="CDD" id="cd00303">
    <property type="entry name" value="retropepsin_like"/>
    <property type="match status" value="1"/>
</dbReference>
<dbReference type="InterPro" id="IPR025486">
    <property type="entry name" value="DUF4378"/>
</dbReference>
<accession>A0A2G2V989</accession>
<dbReference type="STRING" id="33114.A0A2G2V989"/>
<feature type="domain" description="DUF3741" evidence="3">
    <location>
        <begin position="553"/>
        <end position="573"/>
    </location>
</feature>
<dbReference type="EMBL" id="MLFT02000100">
    <property type="protein sequence ID" value="PHT29544.1"/>
    <property type="molecule type" value="Genomic_DNA"/>
</dbReference>
<dbReference type="InterPro" id="IPR032795">
    <property type="entry name" value="DUF3741-assoc"/>
</dbReference>
<dbReference type="Proteomes" id="UP000224567">
    <property type="component" value="Unassembled WGS sequence"/>
</dbReference>
<name>A0A2G2V989_CAPBA</name>
<dbReference type="Pfam" id="PF14383">
    <property type="entry name" value="VARLMGL"/>
    <property type="match status" value="1"/>
</dbReference>
<dbReference type="AlphaFoldDB" id="A0A2G2V989"/>
<protein>
    <submittedName>
        <fullName evidence="4">Uncharacterized protein</fullName>
    </submittedName>
</protein>
<feature type="region of interest" description="Disordered" evidence="1">
    <location>
        <begin position="436"/>
        <end position="456"/>
    </location>
</feature>
<sequence length="735" mass="83200">MAITTRSGKVLENSSQRKQVAKNKEDEDAIKNDQDVHDVTPSGLQPEKTKIRKQEEKKAMEKTIPYPPPPPFPQRLKKIADDTKFSKFMTMLKQLTINVPLVEALEQMPGYAKFMKDLLTKKRGASYELKDNVHHCSIIATQSLVQKKADPSAFTIPCTVGSLNFAKALCDLGASINLIPLSVYKKLGLGDPTPTNMRLMMADRSVKRTVGILNDVLVKVSSFVFPADFVILDCKVDSKVPIILGRPFLTTGSVLIDMRANELLFWLNEEVVRFDICKAMKQPSDIDVFSVAYEGKKTLSVEKQLTVNPLSAALLNVEHEDDEDYEETMCALTGIGSYSHTPKKLDLDLTNQPSQTAKTSIVEPPMLESKELPNYLRYTFLGYGNTLPESVADDLSEQHVEALISALMRYKRAMGWTIDDIIGISPEVQWHQKTIKATTSQRGQKRGRKEQGESSVLQIPRRTLGNKWGTYEELLRMMTLMMILMKGLFDRNCRFAKKQFPKKLLSPAFLKKASKKFRGDKKQPKLRLIADENSGGFLNSTNNGMTDTHCECKREMKPPILVSRLMGLESMPAGLSNIFILWKMNAELIIGTTTQQQALPIEYGLSVSYFLLNEHEMFLSFLWMAFGDLLGCNNPKQMNQLKGFTFDCLFEYLDSKFSPISNSVFRTCTKLPSSMTKEFLIADIIDEVEEWTQFVGLIPEELIEWDMTHSLGKCMDFKIEEYECGTEVARHILQE</sequence>
<dbReference type="PANTHER" id="PTHR21726:SF61">
    <property type="entry name" value="DNAA INITIATOR-ASSOCIATING PROTEIN"/>
    <property type="match status" value="1"/>
</dbReference>
<dbReference type="InterPro" id="IPR021109">
    <property type="entry name" value="Peptidase_aspartic_dom_sf"/>
</dbReference>
<dbReference type="PANTHER" id="PTHR21726">
    <property type="entry name" value="PHOSPHATIDYLINOSITOL N-ACETYLGLUCOSAMINYLTRANSFERASE SUBUNIT P DOWN SYNDROME CRITICAL REGION PROTEIN 5 -RELATED"/>
    <property type="match status" value="1"/>
</dbReference>
<reference evidence="5" key="2">
    <citation type="journal article" date="2017" name="J. Anim. Genet.">
        <title>Multiple reference genome sequences of hot pepper reveal the massive evolution of plant disease resistance genes by retroduplication.</title>
        <authorList>
            <person name="Kim S."/>
            <person name="Park J."/>
            <person name="Yeom S.-I."/>
            <person name="Kim Y.-M."/>
            <person name="Seo E."/>
            <person name="Kim K.-T."/>
            <person name="Kim M.-S."/>
            <person name="Lee J.M."/>
            <person name="Cheong K."/>
            <person name="Shin H.-S."/>
            <person name="Kim S.-B."/>
            <person name="Han K."/>
            <person name="Lee J."/>
            <person name="Park M."/>
            <person name="Lee H.-A."/>
            <person name="Lee H.-Y."/>
            <person name="Lee Y."/>
            <person name="Oh S."/>
            <person name="Lee J.H."/>
            <person name="Choi E."/>
            <person name="Choi E."/>
            <person name="Lee S.E."/>
            <person name="Jeon J."/>
            <person name="Kim H."/>
            <person name="Choi G."/>
            <person name="Song H."/>
            <person name="Lee J."/>
            <person name="Lee S.-C."/>
            <person name="Kwon J.-K."/>
            <person name="Lee H.-Y."/>
            <person name="Koo N."/>
            <person name="Hong Y."/>
            <person name="Kim R.W."/>
            <person name="Kang W.-H."/>
            <person name="Huh J.H."/>
            <person name="Kang B.-C."/>
            <person name="Yang T.-J."/>
            <person name="Lee Y.-H."/>
            <person name="Bennetzen J.L."/>
            <person name="Choi D."/>
        </authorList>
    </citation>
    <scope>NUCLEOTIDE SEQUENCE [LARGE SCALE GENOMIC DNA]</scope>
    <source>
        <strain evidence="5">cv. PBC81</strain>
    </source>
</reference>
<organism evidence="4 5">
    <name type="scientific">Capsicum baccatum</name>
    <name type="common">Peruvian pepper</name>
    <dbReference type="NCBI Taxonomy" id="33114"/>
    <lineage>
        <taxon>Eukaryota</taxon>
        <taxon>Viridiplantae</taxon>
        <taxon>Streptophyta</taxon>
        <taxon>Embryophyta</taxon>
        <taxon>Tracheophyta</taxon>
        <taxon>Spermatophyta</taxon>
        <taxon>Magnoliopsida</taxon>
        <taxon>eudicotyledons</taxon>
        <taxon>Gunneridae</taxon>
        <taxon>Pentapetalae</taxon>
        <taxon>asterids</taxon>
        <taxon>lamiids</taxon>
        <taxon>Solanales</taxon>
        <taxon>Solanaceae</taxon>
        <taxon>Solanoideae</taxon>
        <taxon>Capsiceae</taxon>
        <taxon>Capsicum</taxon>
    </lineage>
</organism>
<evidence type="ECO:0000259" key="3">
    <source>
        <dbReference type="Pfam" id="PF14383"/>
    </source>
</evidence>
<feature type="domain" description="DUF4378" evidence="2">
    <location>
        <begin position="643"/>
        <end position="735"/>
    </location>
</feature>
<evidence type="ECO:0000313" key="5">
    <source>
        <dbReference type="Proteomes" id="UP000224567"/>
    </source>
</evidence>
<dbReference type="Gene3D" id="2.40.70.10">
    <property type="entry name" value="Acid Proteases"/>
    <property type="match status" value="1"/>
</dbReference>